<reference evidence="2 3" key="1">
    <citation type="journal article" date="2021" name="BMC Genomics">
        <title>Datura genome reveals duplications of psychoactive alkaloid biosynthetic genes and high mutation rate following tissue culture.</title>
        <authorList>
            <person name="Rajewski A."/>
            <person name="Carter-House D."/>
            <person name="Stajich J."/>
            <person name="Litt A."/>
        </authorList>
    </citation>
    <scope>NUCLEOTIDE SEQUENCE [LARGE SCALE GENOMIC DNA]</scope>
    <source>
        <strain evidence="2">AR-01</strain>
    </source>
</reference>
<keyword evidence="3" id="KW-1185">Reference proteome</keyword>
<protein>
    <submittedName>
        <fullName evidence="2">Uncharacterized protein</fullName>
    </submittedName>
</protein>
<dbReference type="EMBL" id="JACEIK010007346">
    <property type="protein sequence ID" value="MCE3050126.1"/>
    <property type="molecule type" value="Genomic_DNA"/>
</dbReference>
<feature type="chain" id="PRO_5047449567" evidence="1">
    <location>
        <begin position="19"/>
        <end position="181"/>
    </location>
</feature>
<accession>A0ABS8WJL4</accession>
<dbReference type="Proteomes" id="UP000823775">
    <property type="component" value="Unassembled WGS sequence"/>
</dbReference>
<gene>
    <name evidence="2" type="ORF">HAX54_046507</name>
</gene>
<evidence type="ECO:0000256" key="1">
    <source>
        <dbReference type="SAM" id="SignalP"/>
    </source>
</evidence>
<evidence type="ECO:0000313" key="2">
    <source>
        <dbReference type="EMBL" id="MCE3050126.1"/>
    </source>
</evidence>
<organism evidence="2 3">
    <name type="scientific">Datura stramonium</name>
    <name type="common">Jimsonweed</name>
    <name type="synonym">Common thornapple</name>
    <dbReference type="NCBI Taxonomy" id="4076"/>
    <lineage>
        <taxon>Eukaryota</taxon>
        <taxon>Viridiplantae</taxon>
        <taxon>Streptophyta</taxon>
        <taxon>Embryophyta</taxon>
        <taxon>Tracheophyta</taxon>
        <taxon>Spermatophyta</taxon>
        <taxon>Magnoliopsida</taxon>
        <taxon>eudicotyledons</taxon>
        <taxon>Gunneridae</taxon>
        <taxon>Pentapetalae</taxon>
        <taxon>asterids</taxon>
        <taxon>lamiids</taxon>
        <taxon>Solanales</taxon>
        <taxon>Solanaceae</taxon>
        <taxon>Solanoideae</taxon>
        <taxon>Datureae</taxon>
        <taxon>Datura</taxon>
    </lineage>
</organism>
<comment type="caution">
    <text evidence="2">The sequence shown here is derived from an EMBL/GenBank/DDBJ whole genome shotgun (WGS) entry which is preliminary data.</text>
</comment>
<proteinExistence type="predicted"/>
<sequence length="181" mass="20627">MVLSKGALLWLCNRLSEASDIRGKSFKSWRCRDASTFIYCSLKFNKYGRFVSVITVNEVSRKQYREIGGFPTRIATLKISSPKLHLWRERNYCTDAWLADFLSMMKYPPGMRSGIRHNRHGKASTTFSPEPFVSKIFQDKGERGLQSLKLSTEELEGLDIRMGGEETSSVELVSDQVDNGD</sequence>
<evidence type="ECO:0000313" key="3">
    <source>
        <dbReference type="Proteomes" id="UP000823775"/>
    </source>
</evidence>
<keyword evidence="1" id="KW-0732">Signal</keyword>
<name>A0ABS8WJL4_DATST</name>
<feature type="signal peptide" evidence="1">
    <location>
        <begin position="1"/>
        <end position="18"/>
    </location>
</feature>